<keyword evidence="1" id="KW-1133">Transmembrane helix</keyword>
<evidence type="ECO:0000313" key="3">
    <source>
        <dbReference type="EMBL" id="CAG2237330.1"/>
    </source>
</evidence>
<evidence type="ECO:0000313" key="4">
    <source>
        <dbReference type="Proteomes" id="UP000683360"/>
    </source>
</evidence>
<feature type="domain" description="C-type lectin" evidence="2">
    <location>
        <begin position="1"/>
        <end position="94"/>
    </location>
</feature>
<keyword evidence="4" id="KW-1185">Reference proteome</keyword>
<sequence length="337" mass="37243">MRMLNIETLQENDFVVNLIKAELGLESLDDFIWTGLRRDSTGNEKWTDNAAPAWTNYATGNPTTASGSFCFALNPPNGDWLEHSCSQKHMFVCEMDVGQCTFDQRPAGKGCNTAPIASPDYLASFEISQSPCKTKCLDSVNTNDVECWAAAYLPGCSCADCWLFNSKDTDYCLKNEDNYDGVTLFIKICFEGEMKTLTTKIITTVDETTTLQSTNATSGFPSTNIDVLTTDVSTDSATSCDCSLCNSRNKTISPNISSEEMQESIDKIVSDIKVDKKSTSHYKRTLTSAEDKRISSRVIGISGTVILIFSLVFLLGMDIGNLFNALRAMYRRLKELN</sequence>
<dbReference type="SUPFAM" id="SSF56436">
    <property type="entry name" value="C-type lectin-like"/>
    <property type="match status" value="1"/>
</dbReference>
<dbReference type="CDD" id="cd00037">
    <property type="entry name" value="CLECT"/>
    <property type="match status" value="1"/>
</dbReference>
<dbReference type="Pfam" id="PF00059">
    <property type="entry name" value="Lectin_C"/>
    <property type="match status" value="1"/>
</dbReference>
<dbReference type="OrthoDB" id="6112155at2759"/>
<protein>
    <recommendedName>
        <fullName evidence="2">C-type lectin domain-containing protein</fullName>
    </recommendedName>
</protein>
<reference evidence="3" key="1">
    <citation type="submission" date="2021-03" db="EMBL/GenBank/DDBJ databases">
        <authorList>
            <person name="Bekaert M."/>
        </authorList>
    </citation>
    <scope>NUCLEOTIDE SEQUENCE</scope>
</reference>
<dbReference type="InterPro" id="IPR016187">
    <property type="entry name" value="CTDL_fold"/>
</dbReference>
<organism evidence="3 4">
    <name type="scientific">Mytilus edulis</name>
    <name type="common">Blue mussel</name>
    <dbReference type="NCBI Taxonomy" id="6550"/>
    <lineage>
        <taxon>Eukaryota</taxon>
        <taxon>Metazoa</taxon>
        <taxon>Spiralia</taxon>
        <taxon>Lophotrochozoa</taxon>
        <taxon>Mollusca</taxon>
        <taxon>Bivalvia</taxon>
        <taxon>Autobranchia</taxon>
        <taxon>Pteriomorphia</taxon>
        <taxon>Mytilida</taxon>
        <taxon>Mytiloidea</taxon>
        <taxon>Mytilidae</taxon>
        <taxon>Mytilinae</taxon>
        <taxon>Mytilus</taxon>
    </lineage>
</organism>
<comment type="caution">
    <text evidence="3">The sequence shown here is derived from an EMBL/GenBank/DDBJ whole genome shotgun (WGS) entry which is preliminary data.</text>
</comment>
<proteinExistence type="predicted"/>
<dbReference type="AlphaFoldDB" id="A0A8S3U1M2"/>
<keyword evidence="1" id="KW-0472">Membrane</keyword>
<dbReference type="EMBL" id="CAJPWZ010002386">
    <property type="protein sequence ID" value="CAG2237330.1"/>
    <property type="molecule type" value="Genomic_DNA"/>
</dbReference>
<accession>A0A8S3U1M2</accession>
<feature type="transmembrane region" description="Helical" evidence="1">
    <location>
        <begin position="298"/>
        <end position="323"/>
    </location>
</feature>
<dbReference type="Gene3D" id="3.10.100.10">
    <property type="entry name" value="Mannose-Binding Protein A, subunit A"/>
    <property type="match status" value="1"/>
</dbReference>
<name>A0A8S3U1M2_MYTED</name>
<dbReference type="InterPro" id="IPR001304">
    <property type="entry name" value="C-type_lectin-like"/>
</dbReference>
<dbReference type="PROSITE" id="PS50041">
    <property type="entry name" value="C_TYPE_LECTIN_2"/>
    <property type="match status" value="1"/>
</dbReference>
<dbReference type="Proteomes" id="UP000683360">
    <property type="component" value="Unassembled WGS sequence"/>
</dbReference>
<gene>
    <name evidence="3" type="ORF">MEDL_49796</name>
</gene>
<keyword evidence="1" id="KW-0812">Transmembrane</keyword>
<evidence type="ECO:0000256" key="1">
    <source>
        <dbReference type="SAM" id="Phobius"/>
    </source>
</evidence>
<dbReference type="InterPro" id="IPR016186">
    <property type="entry name" value="C-type_lectin-like/link_sf"/>
</dbReference>
<evidence type="ECO:0000259" key="2">
    <source>
        <dbReference type="PROSITE" id="PS50041"/>
    </source>
</evidence>